<keyword evidence="5 7" id="KW-1133">Transmembrane helix</keyword>
<dbReference type="InterPro" id="IPR010290">
    <property type="entry name" value="TM_effector"/>
</dbReference>
<name>A0A147KLZ3_THECS</name>
<keyword evidence="2" id="KW-0813">Transport</keyword>
<protein>
    <submittedName>
        <fullName evidence="9">MFS transporter</fullName>
    </submittedName>
</protein>
<gene>
    <name evidence="9" type="ORF">AC529_02155</name>
</gene>
<evidence type="ECO:0000256" key="5">
    <source>
        <dbReference type="ARBA" id="ARBA00022989"/>
    </source>
</evidence>
<evidence type="ECO:0000256" key="1">
    <source>
        <dbReference type="ARBA" id="ARBA00004651"/>
    </source>
</evidence>
<feature type="domain" description="Major facilitator superfamily (MFS) profile" evidence="8">
    <location>
        <begin position="9"/>
        <end position="395"/>
    </location>
</feature>
<comment type="subcellular location">
    <subcellularLocation>
        <location evidence="1">Cell membrane</location>
        <topology evidence="1">Multi-pass membrane protein</topology>
    </subcellularLocation>
</comment>
<dbReference type="PROSITE" id="PS50850">
    <property type="entry name" value="MFS"/>
    <property type="match status" value="1"/>
</dbReference>
<proteinExistence type="predicted"/>
<comment type="caution">
    <text evidence="9">The sequence shown here is derived from an EMBL/GenBank/DDBJ whole genome shotgun (WGS) entry which is preliminary data.</text>
</comment>
<sequence>MFRSLANRNYRLFALGQVVSNTGTWMQRIAQEWLVLQLSGGSGVALGIATALQFLPMLVLGLWGGALADRFSKRRLLILTQALMGLLALGLGLLVTFGTPRVEHVYAFALALGLVTVVDTPVRQSFVVEMVGRQDLPNAVALNSASFQLGRVTGPAAAGLLIGLVGTGPVFLINAASFVAVLTGLLLMRPAELHVSKPVPRSKGQVREGLRYVTGRRDLLLLLGVIAFVQLFGSNVQNQLALMVNNVFRAGSEAFGLAATFLAVGALTGALIAAKREAPRLRTVVLGAFLFGVLQIVAGLMPGYVALLAALVPMGVSFMTFTTSMNAYFQLNVEPQMRGRVMAMYTLVFLGVAPIGAPVVGVLADLFGPSVSMVTGGAVSVAVAVMAAAVLGRRLGVRMRLTARRPFVEVVRRTDPAPPA</sequence>
<feature type="transmembrane region" description="Helical" evidence="7">
    <location>
        <begin position="219"/>
        <end position="236"/>
    </location>
</feature>
<dbReference type="STRING" id="665004.AC529_02155"/>
<feature type="transmembrane region" description="Helical" evidence="7">
    <location>
        <begin position="370"/>
        <end position="391"/>
    </location>
</feature>
<evidence type="ECO:0000313" key="10">
    <source>
        <dbReference type="Proteomes" id="UP000074382"/>
    </source>
</evidence>
<dbReference type="RefSeq" id="WP_068754517.1">
    <property type="nucleotide sequence ID" value="NZ_KQ950180.1"/>
</dbReference>
<dbReference type="InterPro" id="IPR020846">
    <property type="entry name" value="MFS_dom"/>
</dbReference>
<feature type="transmembrane region" description="Helical" evidence="7">
    <location>
        <begin position="104"/>
        <end position="122"/>
    </location>
</feature>
<dbReference type="GO" id="GO:0022857">
    <property type="term" value="F:transmembrane transporter activity"/>
    <property type="evidence" value="ECO:0007669"/>
    <property type="project" value="InterPro"/>
</dbReference>
<evidence type="ECO:0000259" key="8">
    <source>
        <dbReference type="PROSITE" id="PS50850"/>
    </source>
</evidence>
<reference evidence="10" key="1">
    <citation type="journal article" date="2017" name="Acta Aliment.">
        <title>Plant polysaccharide degrading enzyme system of Thermpbifida cellulosilytica TB100 revealed by de novo genome project data.</title>
        <authorList>
            <person name="Toth A."/>
            <person name="Baka E."/>
            <person name="Luzics S."/>
            <person name="Bata-Vidacs I."/>
            <person name="Nagy I."/>
            <person name="Balint B."/>
            <person name="Herceg R."/>
            <person name="Olasz F."/>
            <person name="Wilk T."/>
            <person name="Nagy T."/>
            <person name="Kriszt B."/>
            <person name="Nagy I."/>
            <person name="Kukolya J."/>
        </authorList>
    </citation>
    <scope>NUCLEOTIDE SEQUENCE [LARGE SCALE GENOMIC DNA]</scope>
    <source>
        <strain evidence="10">TB100</strain>
    </source>
</reference>
<dbReference type="PANTHER" id="PTHR23513:SF11">
    <property type="entry name" value="STAPHYLOFERRIN A TRANSPORTER"/>
    <property type="match status" value="1"/>
</dbReference>
<feature type="transmembrane region" description="Helical" evidence="7">
    <location>
        <begin position="281"/>
        <end position="298"/>
    </location>
</feature>
<dbReference type="Gene3D" id="1.20.1250.20">
    <property type="entry name" value="MFS general substrate transporter like domains"/>
    <property type="match status" value="1"/>
</dbReference>
<dbReference type="Proteomes" id="UP000074382">
    <property type="component" value="Unassembled WGS sequence"/>
</dbReference>
<evidence type="ECO:0000256" key="2">
    <source>
        <dbReference type="ARBA" id="ARBA00022448"/>
    </source>
</evidence>
<feature type="transmembrane region" description="Helical" evidence="7">
    <location>
        <begin position="170"/>
        <end position="188"/>
    </location>
</feature>
<feature type="transmembrane region" description="Helical" evidence="7">
    <location>
        <begin position="304"/>
        <end position="329"/>
    </location>
</feature>
<feature type="transmembrane region" description="Helical" evidence="7">
    <location>
        <begin position="341"/>
        <end position="364"/>
    </location>
</feature>
<evidence type="ECO:0000256" key="4">
    <source>
        <dbReference type="ARBA" id="ARBA00022692"/>
    </source>
</evidence>
<dbReference type="SUPFAM" id="SSF103473">
    <property type="entry name" value="MFS general substrate transporter"/>
    <property type="match status" value="1"/>
</dbReference>
<dbReference type="Pfam" id="PF05977">
    <property type="entry name" value="MFS_3"/>
    <property type="match status" value="1"/>
</dbReference>
<evidence type="ECO:0000256" key="6">
    <source>
        <dbReference type="ARBA" id="ARBA00023136"/>
    </source>
</evidence>
<keyword evidence="3" id="KW-1003">Cell membrane</keyword>
<keyword evidence="4 7" id="KW-0812">Transmembrane</keyword>
<dbReference type="CDD" id="cd06173">
    <property type="entry name" value="MFS_MefA_like"/>
    <property type="match status" value="1"/>
</dbReference>
<evidence type="ECO:0000256" key="3">
    <source>
        <dbReference type="ARBA" id="ARBA00022475"/>
    </source>
</evidence>
<organism evidence="9 10">
    <name type="scientific">Thermobifida cellulosilytica TB100</name>
    <dbReference type="NCBI Taxonomy" id="665004"/>
    <lineage>
        <taxon>Bacteria</taxon>
        <taxon>Bacillati</taxon>
        <taxon>Actinomycetota</taxon>
        <taxon>Actinomycetes</taxon>
        <taxon>Streptosporangiales</taxon>
        <taxon>Nocardiopsidaceae</taxon>
        <taxon>Thermobifida</taxon>
    </lineage>
</organism>
<feature type="transmembrane region" description="Helical" evidence="7">
    <location>
        <begin position="256"/>
        <end position="274"/>
    </location>
</feature>
<dbReference type="OrthoDB" id="9775268at2"/>
<dbReference type="GO" id="GO:0005886">
    <property type="term" value="C:plasma membrane"/>
    <property type="evidence" value="ECO:0007669"/>
    <property type="project" value="UniProtKB-SubCell"/>
</dbReference>
<keyword evidence="6 7" id="KW-0472">Membrane</keyword>
<dbReference type="PATRIC" id="fig|665004.4.peg.959"/>
<dbReference type="PANTHER" id="PTHR23513">
    <property type="entry name" value="INTEGRAL MEMBRANE EFFLUX PROTEIN-RELATED"/>
    <property type="match status" value="1"/>
</dbReference>
<feature type="transmembrane region" description="Helical" evidence="7">
    <location>
        <begin position="76"/>
        <end position="98"/>
    </location>
</feature>
<dbReference type="InterPro" id="IPR036259">
    <property type="entry name" value="MFS_trans_sf"/>
</dbReference>
<evidence type="ECO:0000313" key="9">
    <source>
        <dbReference type="EMBL" id="KUP98332.1"/>
    </source>
</evidence>
<dbReference type="AlphaFoldDB" id="A0A147KLZ3"/>
<keyword evidence="10" id="KW-1185">Reference proteome</keyword>
<feature type="transmembrane region" description="Helical" evidence="7">
    <location>
        <begin position="42"/>
        <end position="64"/>
    </location>
</feature>
<accession>A0A147KLZ3</accession>
<evidence type="ECO:0000256" key="7">
    <source>
        <dbReference type="SAM" id="Phobius"/>
    </source>
</evidence>
<dbReference type="EMBL" id="LGEM01000012">
    <property type="protein sequence ID" value="KUP98332.1"/>
    <property type="molecule type" value="Genomic_DNA"/>
</dbReference>